<protein>
    <submittedName>
        <fullName evidence="1">Uncharacterized protein</fullName>
    </submittedName>
</protein>
<reference evidence="2" key="1">
    <citation type="journal article" date="2022" name="Mol. Ecol. Resour.">
        <title>The genomes of chicory, endive, great burdock and yacon provide insights into Asteraceae palaeo-polyploidization history and plant inulin production.</title>
        <authorList>
            <person name="Fan W."/>
            <person name="Wang S."/>
            <person name="Wang H."/>
            <person name="Wang A."/>
            <person name="Jiang F."/>
            <person name="Liu H."/>
            <person name="Zhao H."/>
            <person name="Xu D."/>
            <person name="Zhang Y."/>
        </authorList>
    </citation>
    <scope>NUCLEOTIDE SEQUENCE [LARGE SCALE GENOMIC DNA]</scope>
    <source>
        <strain evidence="2">cv. Yunnan</strain>
    </source>
</reference>
<gene>
    <name evidence="1" type="ORF">L1987_73499</name>
</gene>
<dbReference type="Proteomes" id="UP001056120">
    <property type="component" value="Linkage Group LG25"/>
</dbReference>
<name>A0ACB9A0E8_9ASTR</name>
<proteinExistence type="predicted"/>
<keyword evidence="2" id="KW-1185">Reference proteome</keyword>
<organism evidence="1 2">
    <name type="scientific">Smallanthus sonchifolius</name>
    <dbReference type="NCBI Taxonomy" id="185202"/>
    <lineage>
        <taxon>Eukaryota</taxon>
        <taxon>Viridiplantae</taxon>
        <taxon>Streptophyta</taxon>
        <taxon>Embryophyta</taxon>
        <taxon>Tracheophyta</taxon>
        <taxon>Spermatophyta</taxon>
        <taxon>Magnoliopsida</taxon>
        <taxon>eudicotyledons</taxon>
        <taxon>Gunneridae</taxon>
        <taxon>Pentapetalae</taxon>
        <taxon>asterids</taxon>
        <taxon>campanulids</taxon>
        <taxon>Asterales</taxon>
        <taxon>Asteraceae</taxon>
        <taxon>Asteroideae</taxon>
        <taxon>Heliantheae alliance</taxon>
        <taxon>Millerieae</taxon>
        <taxon>Smallanthus</taxon>
    </lineage>
</organism>
<comment type="caution">
    <text evidence="1">The sequence shown here is derived from an EMBL/GenBank/DDBJ whole genome shotgun (WGS) entry which is preliminary data.</text>
</comment>
<reference evidence="1 2" key="2">
    <citation type="journal article" date="2022" name="Mol. Ecol. Resour.">
        <title>The genomes of chicory, endive, great burdock and yacon provide insights into Asteraceae paleo-polyploidization history and plant inulin production.</title>
        <authorList>
            <person name="Fan W."/>
            <person name="Wang S."/>
            <person name="Wang H."/>
            <person name="Wang A."/>
            <person name="Jiang F."/>
            <person name="Liu H."/>
            <person name="Zhao H."/>
            <person name="Xu D."/>
            <person name="Zhang Y."/>
        </authorList>
    </citation>
    <scope>NUCLEOTIDE SEQUENCE [LARGE SCALE GENOMIC DNA]</scope>
    <source>
        <strain evidence="2">cv. Yunnan</strain>
        <tissue evidence="1">Leaves</tissue>
    </source>
</reference>
<evidence type="ECO:0000313" key="2">
    <source>
        <dbReference type="Proteomes" id="UP001056120"/>
    </source>
</evidence>
<dbReference type="EMBL" id="CM042042">
    <property type="protein sequence ID" value="KAI3703429.1"/>
    <property type="molecule type" value="Genomic_DNA"/>
</dbReference>
<evidence type="ECO:0000313" key="1">
    <source>
        <dbReference type="EMBL" id="KAI3703429.1"/>
    </source>
</evidence>
<accession>A0ACB9A0E8</accession>
<sequence>MDRIPRPEGTVILRDEVDVLTKVMKITAGMRWDVKLLDHEDGPFVPKKIFVASKQYWVGNDTSIQFMIYDINGPSHRKTIRAIKDFKDKTILKKPNFIFIFLIFFLPIDSQFLTPTFQSYQSIPLRNPTEKKTQLLLHTSD</sequence>